<comment type="caution">
    <text evidence="2">The sequence shown here is derived from an EMBL/GenBank/DDBJ whole genome shotgun (WGS) entry which is preliminary data.</text>
</comment>
<name>A0ABD0KTT5_9CAEN</name>
<dbReference type="AlphaFoldDB" id="A0ABD0KTT5"/>
<reference evidence="2 3" key="1">
    <citation type="journal article" date="2023" name="Sci. Data">
        <title>Genome assembly of the Korean intertidal mud-creeper Batillaria attramentaria.</title>
        <authorList>
            <person name="Patra A.K."/>
            <person name="Ho P.T."/>
            <person name="Jun S."/>
            <person name="Lee S.J."/>
            <person name="Kim Y."/>
            <person name="Won Y.J."/>
        </authorList>
    </citation>
    <scope>NUCLEOTIDE SEQUENCE [LARGE SCALE GENOMIC DNA]</scope>
    <source>
        <strain evidence="2">Wonlab-2016</strain>
    </source>
</reference>
<proteinExistence type="predicted"/>
<organism evidence="2 3">
    <name type="scientific">Batillaria attramentaria</name>
    <dbReference type="NCBI Taxonomy" id="370345"/>
    <lineage>
        <taxon>Eukaryota</taxon>
        <taxon>Metazoa</taxon>
        <taxon>Spiralia</taxon>
        <taxon>Lophotrochozoa</taxon>
        <taxon>Mollusca</taxon>
        <taxon>Gastropoda</taxon>
        <taxon>Caenogastropoda</taxon>
        <taxon>Sorbeoconcha</taxon>
        <taxon>Cerithioidea</taxon>
        <taxon>Batillariidae</taxon>
        <taxon>Batillaria</taxon>
    </lineage>
</organism>
<dbReference type="EMBL" id="JACVVK020000129">
    <property type="protein sequence ID" value="KAK7490197.1"/>
    <property type="molecule type" value="Genomic_DNA"/>
</dbReference>
<gene>
    <name evidence="2" type="ORF">BaRGS_00018542</name>
</gene>
<dbReference type="Proteomes" id="UP001519460">
    <property type="component" value="Unassembled WGS sequence"/>
</dbReference>
<evidence type="ECO:0000313" key="3">
    <source>
        <dbReference type="Proteomes" id="UP001519460"/>
    </source>
</evidence>
<keyword evidence="3" id="KW-1185">Reference proteome</keyword>
<protein>
    <submittedName>
        <fullName evidence="2">Uncharacterized protein</fullName>
    </submittedName>
</protein>
<evidence type="ECO:0000313" key="2">
    <source>
        <dbReference type="EMBL" id="KAK7490197.1"/>
    </source>
</evidence>
<feature type="region of interest" description="Disordered" evidence="1">
    <location>
        <begin position="1"/>
        <end position="25"/>
    </location>
</feature>
<feature type="compositionally biased region" description="Polar residues" evidence="1">
    <location>
        <begin position="1"/>
        <end position="10"/>
    </location>
</feature>
<evidence type="ECO:0000256" key="1">
    <source>
        <dbReference type="SAM" id="MobiDB-lite"/>
    </source>
</evidence>
<feature type="region of interest" description="Disordered" evidence="1">
    <location>
        <begin position="62"/>
        <end position="102"/>
    </location>
</feature>
<sequence>MQSAINNQHLTGFRPLRSHTPTPNTWTTGHTLTRLFSIVWLHAPGHKGPLVTVARPNKLDTVPLRSRDARGGKDNGGWGRGSWQPRGNQKGRTVSADRIPPDATRGWLATGILAKRMASDTSALRDD</sequence>
<accession>A0ABD0KTT5</accession>